<name>I1XJX9_METNJ</name>
<dbReference type="Pfam" id="PF11158">
    <property type="entry name" value="DUF2938"/>
    <property type="match status" value="1"/>
</dbReference>
<dbReference type="PATRIC" id="fig|754476.3.peg.1859"/>
<reference evidence="1 2" key="1">
    <citation type="journal article" date="2012" name="J. Bacteriol.">
        <title>Complete genome sequences of Methylophaga sp. strain JAM1 and Methylophaga sp. strain JAM7.</title>
        <authorList>
            <person name="Villeneuve C."/>
            <person name="Martineau C."/>
            <person name="Mauffrey F."/>
            <person name="Villemur R."/>
        </authorList>
    </citation>
    <scope>NUCLEOTIDE SEQUENCE [LARGE SCALE GENOMIC DNA]</scope>
    <source>
        <strain evidence="1 2">JAM1</strain>
    </source>
</reference>
<dbReference type="Proteomes" id="UP000009144">
    <property type="component" value="Chromosome"/>
</dbReference>
<dbReference type="InterPro" id="IPR021329">
    <property type="entry name" value="DUF2938"/>
</dbReference>
<proteinExistence type="predicted"/>
<protein>
    <submittedName>
        <fullName evidence="1">Membrane protein</fullName>
    </submittedName>
</protein>
<organism evidence="1 2">
    <name type="scientific">Methylophaga nitratireducenticrescens</name>
    <dbReference type="NCBI Taxonomy" id="754476"/>
    <lineage>
        <taxon>Bacteria</taxon>
        <taxon>Pseudomonadati</taxon>
        <taxon>Pseudomonadota</taxon>
        <taxon>Gammaproteobacteria</taxon>
        <taxon>Thiotrichales</taxon>
        <taxon>Piscirickettsiaceae</taxon>
        <taxon>Methylophaga</taxon>
    </lineage>
</organism>
<reference evidence="1 2" key="2">
    <citation type="journal article" date="2013" name="Int. J. Syst. Evol. Microbiol.">
        <title>Methylophaga nitratireducenticrescens sp. nov. and Methylophaga frappieri sp. nov., isolated from the biofilm of the methanol-fed denitrification system treating the seawater at the Montreal Biodome.</title>
        <authorList>
            <person name="Villeneuve C."/>
            <person name="Martineau C."/>
            <person name="Mauffrey F."/>
            <person name="Villemur R."/>
        </authorList>
    </citation>
    <scope>NUCLEOTIDE SEQUENCE [LARGE SCALE GENOMIC DNA]</scope>
    <source>
        <strain evidence="1 2">JAM1</strain>
    </source>
</reference>
<evidence type="ECO:0000313" key="1">
    <source>
        <dbReference type="EMBL" id="AFI84698.1"/>
    </source>
</evidence>
<sequence length="48" mass="4928">MQPGMGAGIAASRTQHPASARIQSLITHTIFGLGLYASGLAVKLSFSI</sequence>
<keyword evidence="2" id="KW-1185">Reference proteome</keyword>
<dbReference type="HOGENOM" id="CLU_3154746_0_0_6"/>
<evidence type="ECO:0000313" key="2">
    <source>
        <dbReference type="Proteomes" id="UP000009144"/>
    </source>
</evidence>
<gene>
    <name evidence="1" type="ordered locus">Q7A_1880</name>
</gene>
<dbReference type="EMBL" id="CP003390">
    <property type="protein sequence ID" value="AFI84698.1"/>
    <property type="molecule type" value="Genomic_DNA"/>
</dbReference>
<dbReference type="AlphaFoldDB" id="I1XJX9"/>
<accession>I1XJX9</accession>